<dbReference type="OrthoDB" id="7675754at2759"/>
<gene>
    <name evidence="1" type="ORF">CLUMA_CG001590</name>
</gene>
<proteinExistence type="predicted"/>
<protein>
    <submittedName>
        <fullName evidence="1">CLUMA_CG001590, isoform A</fullName>
    </submittedName>
</protein>
<dbReference type="EMBL" id="CVRI01000005">
    <property type="protein sequence ID" value="CRK87803.1"/>
    <property type="molecule type" value="Genomic_DNA"/>
</dbReference>
<reference evidence="1 2" key="1">
    <citation type="submission" date="2015-04" db="EMBL/GenBank/DDBJ databases">
        <authorList>
            <person name="Syromyatnikov M.Y."/>
            <person name="Popov V.N."/>
        </authorList>
    </citation>
    <scope>NUCLEOTIDE SEQUENCE [LARGE SCALE GENOMIC DNA]</scope>
</reference>
<dbReference type="InterPro" id="IPR032004">
    <property type="entry name" value="DUF4790"/>
</dbReference>
<evidence type="ECO:0000313" key="2">
    <source>
        <dbReference type="Proteomes" id="UP000183832"/>
    </source>
</evidence>
<evidence type="ECO:0000313" key="1">
    <source>
        <dbReference type="EMBL" id="CRK87803.1"/>
    </source>
</evidence>
<name>A0A1J1HIR2_9DIPT</name>
<dbReference type="AlphaFoldDB" id="A0A1J1HIR2"/>
<sequence>MGKSLQCKWEQISNGVTFIISDKQKFTRFIQNVTERSKACTYINNCKCSPPRFIYYVMKSLATMQPSAYHQIRFQRFFAITSLWPPMYSRHEIENTIRRYYVKPRKHTERINYLLENNIT</sequence>
<accession>A0A1J1HIR2</accession>
<dbReference type="Proteomes" id="UP000183832">
    <property type="component" value="Unassembled WGS sequence"/>
</dbReference>
<organism evidence="1 2">
    <name type="scientific">Clunio marinus</name>
    <dbReference type="NCBI Taxonomy" id="568069"/>
    <lineage>
        <taxon>Eukaryota</taxon>
        <taxon>Metazoa</taxon>
        <taxon>Ecdysozoa</taxon>
        <taxon>Arthropoda</taxon>
        <taxon>Hexapoda</taxon>
        <taxon>Insecta</taxon>
        <taxon>Pterygota</taxon>
        <taxon>Neoptera</taxon>
        <taxon>Endopterygota</taxon>
        <taxon>Diptera</taxon>
        <taxon>Nematocera</taxon>
        <taxon>Chironomoidea</taxon>
        <taxon>Chironomidae</taxon>
        <taxon>Clunio</taxon>
    </lineage>
</organism>
<dbReference type="Pfam" id="PF16037">
    <property type="entry name" value="DUF4790"/>
    <property type="match status" value="1"/>
</dbReference>
<keyword evidence="2" id="KW-1185">Reference proteome</keyword>